<dbReference type="Proteomes" id="UP000515312">
    <property type="component" value="Chromosome"/>
</dbReference>
<feature type="domain" description="Signal transduction histidine kinase internal region" evidence="2">
    <location>
        <begin position="158"/>
        <end position="238"/>
    </location>
</feature>
<sequence>MRLSEEQRLPSFWQVQAGGWSVYFVLQLLSFLPSKELRSELLYRLAFCAVCFLASFPQHTVCRRLWRKQASWSHVVRVVALSCYSLGLICGTLLLWLEAKYLMPSWEKFEWYYIFANALSPTFVLALWSALYFGIKFYGAQAEERARLLHLESLVHEAELKALQYQIHPHFLFNTLNSISTLVYERDTATANRMIARLADFLRATLDDNGTYESPLRDELDITRLYLEIEKTRLGERLMVIEETDSSLLEAGVPRLLLQPLVENAVRHGIAKKRNGGELFMTAFREKDDLVIQVRNELVPLNGKPCTYGIGLTNIRTRLQQLYGDAHEFTIDFSAGDVCKVTIKIPFHTYMAPAELAGTRLQEIRAQ</sequence>
<dbReference type="InterPro" id="IPR036890">
    <property type="entry name" value="HATPase_C_sf"/>
</dbReference>
<name>A0A7G8BN37_9BACT</name>
<evidence type="ECO:0000259" key="2">
    <source>
        <dbReference type="Pfam" id="PF06580"/>
    </source>
</evidence>
<gene>
    <name evidence="3" type="ORF">H7849_08635</name>
</gene>
<dbReference type="Gene3D" id="3.30.565.10">
    <property type="entry name" value="Histidine kinase-like ATPase, C-terminal domain"/>
    <property type="match status" value="1"/>
</dbReference>
<protein>
    <submittedName>
        <fullName evidence="3">Histidine kinase</fullName>
    </submittedName>
</protein>
<dbReference type="SUPFAM" id="SSF55874">
    <property type="entry name" value="ATPase domain of HSP90 chaperone/DNA topoisomerase II/histidine kinase"/>
    <property type="match status" value="1"/>
</dbReference>
<dbReference type="AlphaFoldDB" id="A0A7G8BN37"/>
<keyword evidence="4" id="KW-1185">Reference proteome</keyword>
<organism evidence="3 4">
    <name type="scientific">Alloacidobacterium dinghuense</name>
    <dbReference type="NCBI Taxonomy" id="2763107"/>
    <lineage>
        <taxon>Bacteria</taxon>
        <taxon>Pseudomonadati</taxon>
        <taxon>Acidobacteriota</taxon>
        <taxon>Terriglobia</taxon>
        <taxon>Terriglobales</taxon>
        <taxon>Acidobacteriaceae</taxon>
        <taxon>Alloacidobacterium</taxon>
    </lineage>
</organism>
<dbReference type="Pfam" id="PF06580">
    <property type="entry name" value="His_kinase"/>
    <property type="match status" value="1"/>
</dbReference>
<feature type="transmembrane region" description="Helical" evidence="1">
    <location>
        <begin position="12"/>
        <end position="29"/>
    </location>
</feature>
<keyword evidence="1" id="KW-1133">Transmembrane helix</keyword>
<feature type="transmembrane region" description="Helical" evidence="1">
    <location>
        <begin position="111"/>
        <end position="135"/>
    </location>
</feature>
<dbReference type="GO" id="GO:0000155">
    <property type="term" value="F:phosphorelay sensor kinase activity"/>
    <property type="evidence" value="ECO:0007669"/>
    <property type="project" value="InterPro"/>
</dbReference>
<accession>A0A7G8BN37</accession>
<keyword evidence="3" id="KW-0418">Kinase</keyword>
<evidence type="ECO:0000313" key="3">
    <source>
        <dbReference type="EMBL" id="QNI33957.1"/>
    </source>
</evidence>
<dbReference type="RefSeq" id="WP_186745731.1">
    <property type="nucleotide sequence ID" value="NZ_CP060394.1"/>
</dbReference>
<evidence type="ECO:0000313" key="4">
    <source>
        <dbReference type="Proteomes" id="UP000515312"/>
    </source>
</evidence>
<reference evidence="3 4" key="1">
    <citation type="submission" date="2020-08" db="EMBL/GenBank/DDBJ databases">
        <title>Edaphobacter telluris sp. nov. and Acidobacterium dinghuensis sp. nov., two acidobacteria isolated from forest soil.</title>
        <authorList>
            <person name="Fu J."/>
            <person name="Qiu L."/>
        </authorList>
    </citation>
    <scope>NUCLEOTIDE SEQUENCE [LARGE SCALE GENOMIC DNA]</scope>
    <source>
        <strain evidence="3">4Y35</strain>
    </source>
</reference>
<dbReference type="EMBL" id="CP060394">
    <property type="protein sequence ID" value="QNI33957.1"/>
    <property type="molecule type" value="Genomic_DNA"/>
</dbReference>
<feature type="transmembrane region" description="Helical" evidence="1">
    <location>
        <begin position="78"/>
        <end position="99"/>
    </location>
</feature>
<keyword evidence="1" id="KW-0812">Transmembrane</keyword>
<dbReference type="PANTHER" id="PTHR34220:SF7">
    <property type="entry name" value="SENSOR HISTIDINE KINASE YPDA"/>
    <property type="match status" value="1"/>
</dbReference>
<feature type="transmembrane region" description="Helical" evidence="1">
    <location>
        <begin position="41"/>
        <end position="57"/>
    </location>
</feature>
<dbReference type="GO" id="GO:0016020">
    <property type="term" value="C:membrane"/>
    <property type="evidence" value="ECO:0007669"/>
    <property type="project" value="InterPro"/>
</dbReference>
<dbReference type="InterPro" id="IPR050640">
    <property type="entry name" value="Bact_2-comp_sensor_kinase"/>
</dbReference>
<dbReference type="InterPro" id="IPR010559">
    <property type="entry name" value="Sig_transdc_His_kin_internal"/>
</dbReference>
<keyword evidence="1" id="KW-0472">Membrane</keyword>
<keyword evidence="3" id="KW-0808">Transferase</keyword>
<dbReference type="KEGG" id="adin:H7849_08635"/>
<proteinExistence type="predicted"/>
<dbReference type="PANTHER" id="PTHR34220">
    <property type="entry name" value="SENSOR HISTIDINE KINASE YPDA"/>
    <property type="match status" value="1"/>
</dbReference>
<evidence type="ECO:0000256" key="1">
    <source>
        <dbReference type="SAM" id="Phobius"/>
    </source>
</evidence>